<feature type="region of interest" description="Disordered" evidence="2">
    <location>
        <begin position="867"/>
        <end position="923"/>
    </location>
</feature>
<dbReference type="SUPFAM" id="SSF48371">
    <property type="entry name" value="ARM repeat"/>
    <property type="match status" value="1"/>
</dbReference>
<dbReference type="InterPro" id="IPR011009">
    <property type="entry name" value="Kinase-like_dom_sf"/>
</dbReference>
<dbReference type="Gene3D" id="1.25.10.10">
    <property type="entry name" value="Leucine-rich Repeat Variant"/>
    <property type="match status" value="1"/>
</dbReference>
<feature type="compositionally biased region" description="Low complexity" evidence="2">
    <location>
        <begin position="772"/>
        <end position="784"/>
    </location>
</feature>
<dbReference type="SMART" id="SM00220">
    <property type="entry name" value="S_TKc"/>
    <property type="match status" value="1"/>
</dbReference>
<dbReference type="OMA" id="MAHKCIP"/>
<dbReference type="STRING" id="3983.A0A2C9WH90"/>
<accession>A0A2C9WH90</accession>
<feature type="compositionally biased region" description="Polar residues" evidence="2">
    <location>
        <begin position="867"/>
        <end position="877"/>
    </location>
</feature>
<reference evidence="5" key="1">
    <citation type="journal article" date="2016" name="Nat. Biotechnol.">
        <title>Sequencing wild and cultivated cassava and related species reveals extensive interspecific hybridization and genetic diversity.</title>
        <authorList>
            <person name="Bredeson J.V."/>
            <person name="Lyons J.B."/>
            <person name="Prochnik S.E."/>
            <person name="Wu G.A."/>
            <person name="Ha C.M."/>
            <person name="Edsinger-Gonzales E."/>
            <person name="Grimwood J."/>
            <person name="Schmutz J."/>
            <person name="Rabbi I.Y."/>
            <person name="Egesi C."/>
            <person name="Nauluvula P."/>
            <person name="Lebot V."/>
            <person name="Ndunguru J."/>
            <person name="Mkamilo G."/>
            <person name="Bart R.S."/>
            <person name="Setter T.L."/>
            <person name="Gleadow R.M."/>
            <person name="Kulakow P."/>
            <person name="Ferguson M.E."/>
            <person name="Rounsley S."/>
            <person name="Rokhsar D.S."/>
        </authorList>
    </citation>
    <scope>NUCLEOTIDE SEQUENCE [LARGE SCALE GENOMIC DNA]</scope>
    <source>
        <strain evidence="5">cv. AM560-2</strain>
    </source>
</reference>
<keyword evidence="5" id="KW-1185">Reference proteome</keyword>
<proteinExistence type="predicted"/>
<feature type="region of interest" description="Disordered" evidence="2">
    <location>
        <begin position="828"/>
        <end position="850"/>
    </location>
</feature>
<evidence type="ECO:0000256" key="1">
    <source>
        <dbReference type="PROSITE-ProRule" id="PRU00103"/>
    </source>
</evidence>
<dbReference type="EMBL" id="CM004388">
    <property type="protein sequence ID" value="OAY58792.1"/>
    <property type="molecule type" value="Genomic_DNA"/>
</dbReference>
<dbReference type="Pfam" id="PF00069">
    <property type="entry name" value="Pkinase"/>
    <property type="match status" value="1"/>
</dbReference>
<dbReference type="InterPro" id="IPR011989">
    <property type="entry name" value="ARM-like"/>
</dbReference>
<evidence type="ECO:0000256" key="2">
    <source>
        <dbReference type="SAM" id="MobiDB-lite"/>
    </source>
</evidence>
<sequence>MSLNMKTLTQALAKTAAVIEKTVQTTVQEVTGPKPLQDYELIDQIGSAGPGLAWKLYSAKAAREATRAHQYPTVCVWVLDKRTLSEARVRAGLSKAVEDSFLDVIRADASRLVRLRHPGVVHVVQALDENKNAMAMVTEPLFASVANALGNLENVPKVPKELQGMEMGLLEVKHGLLQIAETLDFLHNHARLIHRAISPENILITSSGAWKLGGFGFTITTDQATGELPNSQAFHYAEYDVEDSILPLEPSLNYTAPELVRSKSPSAGCSSDIFSFGCLAYHLIARKPLFNCHNNVKMYMNTLNYLSSEAFSSIPQELVPDLQRMISANESFRPTAMDFTGSPFFRNDTRLRALRFLDHMLERDNMQKSEFLKALSDMWKDFDSRVLRYKVLPPLCAELRNMVMQPMILPMVLTIADSQDKNDFEQSTLPALIPVLNTAAGETLLLLVKRAEIIINKTSKENLISHVLPLLVQAYADTDPRIQEEVLKKSSSLAKQLDAQLVKQSILPRVHGLALKTTVAAVRVNALLCFGDLVHTLDKHAVLEILETIQRCTAVDHSAPTLMCTLGVANSILKQYGVEFVAEHVLPLLVPLLTAQQLNVQQFAKYMLFVKDILRKIEEKKGVTITDSGIPEVKMTPIPNGLQSLASSKTSGTVAPASKSSPSWDEDWGPVSKGPTARNQPSTSKPLPTPSVLNNQPIQLASLQSESSLISSIPGQQPTASCPPVDIEWPPRASSGVTPQLGNVDKQPNTVASSSSSFDDLDPFANWPPRPSGTSTASGTSNNGSLGSLVNNYSTSLNASKPNNMNFQANGNSSWAFNNLSSSEPLKSNQGISTLNAGNPQNSIGFMKQNQGMPALGSYNDKNSTDLGSIFGSSKNDQLAPKLAPPPSIAVGRGRGRGRGATSTSRSSHAKSQSEQPPLLDLL</sequence>
<evidence type="ECO:0000313" key="4">
    <source>
        <dbReference type="EMBL" id="OAY58792.1"/>
    </source>
</evidence>
<feature type="repeat" description="HEAT" evidence="1">
    <location>
        <begin position="467"/>
        <end position="505"/>
    </location>
</feature>
<feature type="region of interest" description="Disordered" evidence="2">
    <location>
        <begin position="636"/>
        <end position="784"/>
    </location>
</feature>
<dbReference type="Proteomes" id="UP000091857">
    <property type="component" value="Chromosome 2"/>
</dbReference>
<dbReference type="AlphaFoldDB" id="A0A2C9WH90"/>
<dbReference type="Gene3D" id="1.10.510.10">
    <property type="entry name" value="Transferase(Phosphotransferase) domain 1"/>
    <property type="match status" value="1"/>
</dbReference>
<feature type="compositionally biased region" description="Polar residues" evidence="2">
    <location>
        <begin position="677"/>
        <end position="697"/>
    </location>
</feature>
<evidence type="ECO:0000259" key="3">
    <source>
        <dbReference type="PROSITE" id="PS50011"/>
    </source>
</evidence>
<dbReference type="Gramene" id="Manes.02G207300.1.v8.1">
    <property type="protein sequence ID" value="Manes.02G207300.1.v8.1.CDS"/>
    <property type="gene ID" value="Manes.02G207300.v8.1"/>
</dbReference>
<dbReference type="InterPro" id="IPR021133">
    <property type="entry name" value="HEAT_type_2"/>
</dbReference>
<dbReference type="CDD" id="cd14011">
    <property type="entry name" value="PK_SCY1_like"/>
    <property type="match status" value="1"/>
</dbReference>
<dbReference type="SUPFAM" id="SSF56112">
    <property type="entry name" value="Protein kinase-like (PK-like)"/>
    <property type="match status" value="1"/>
</dbReference>
<dbReference type="InterPro" id="IPR000719">
    <property type="entry name" value="Prot_kinase_dom"/>
</dbReference>
<dbReference type="PANTHER" id="PTHR12984:SF6">
    <property type="entry name" value="SCY1-LIKE PROTEIN 2"/>
    <property type="match status" value="1"/>
</dbReference>
<feature type="domain" description="Protein kinase" evidence="3">
    <location>
        <begin position="39"/>
        <end position="345"/>
    </location>
</feature>
<dbReference type="GO" id="GO:0005524">
    <property type="term" value="F:ATP binding"/>
    <property type="evidence" value="ECO:0007669"/>
    <property type="project" value="InterPro"/>
</dbReference>
<comment type="caution">
    <text evidence="4">The sequence shown here is derived from an EMBL/GenBank/DDBJ whole genome shotgun (WGS) entry which is preliminary data.</text>
</comment>
<dbReference type="GO" id="GO:0004672">
    <property type="term" value="F:protein kinase activity"/>
    <property type="evidence" value="ECO:0007669"/>
    <property type="project" value="InterPro"/>
</dbReference>
<feature type="compositionally biased region" description="Polar residues" evidence="2">
    <location>
        <begin position="641"/>
        <end position="663"/>
    </location>
</feature>
<feature type="compositionally biased region" description="Polar residues" evidence="2">
    <location>
        <begin position="735"/>
        <end position="752"/>
    </location>
</feature>
<organism evidence="4 5">
    <name type="scientific">Manihot esculenta</name>
    <name type="common">Cassava</name>
    <name type="synonym">Jatropha manihot</name>
    <dbReference type="NCBI Taxonomy" id="3983"/>
    <lineage>
        <taxon>Eukaryota</taxon>
        <taxon>Viridiplantae</taxon>
        <taxon>Streptophyta</taxon>
        <taxon>Embryophyta</taxon>
        <taxon>Tracheophyta</taxon>
        <taxon>Spermatophyta</taxon>
        <taxon>Magnoliopsida</taxon>
        <taxon>eudicotyledons</taxon>
        <taxon>Gunneridae</taxon>
        <taxon>Pentapetalae</taxon>
        <taxon>rosids</taxon>
        <taxon>fabids</taxon>
        <taxon>Malpighiales</taxon>
        <taxon>Euphorbiaceae</taxon>
        <taxon>Crotonoideae</taxon>
        <taxon>Manihoteae</taxon>
        <taxon>Manihot</taxon>
    </lineage>
</organism>
<dbReference type="PROSITE" id="PS50011">
    <property type="entry name" value="PROTEIN_KINASE_DOM"/>
    <property type="match status" value="1"/>
</dbReference>
<evidence type="ECO:0000313" key="5">
    <source>
        <dbReference type="Proteomes" id="UP000091857"/>
    </source>
</evidence>
<name>A0A2C9WH90_MANES</name>
<dbReference type="OrthoDB" id="79687at2759"/>
<feature type="compositionally biased region" description="Low complexity" evidence="2">
    <location>
        <begin position="698"/>
        <end position="713"/>
    </location>
</feature>
<dbReference type="PANTHER" id="PTHR12984">
    <property type="entry name" value="SCY1-RELATED S/T PROTEIN KINASE-LIKE"/>
    <property type="match status" value="1"/>
</dbReference>
<dbReference type="InterPro" id="IPR051177">
    <property type="entry name" value="CIK-Related_Protein"/>
</dbReference>
<dbReference type="InterPro" id="IPR016024">
    <property type="entry name" value="ARM-type_fold"/>
</dbReference>
<gene>
    <name evidence="4" type="ORF">MANES_02G207300v8</name>
</gene>
<protein>
    <recommendedName>
        <fullName evidence="3">Protein kinase domain-containing protein</fullName>
    </recommendedName>
</protein>
<dbReference type="PROSITE" id="PS50077">
    <property type="entry name" value="HEAT_REPEAT"/>
    <property type="match status" value="1"/>
</dbReference>